<evidence type="ECO:0000256" key="1">
    <source>
        <dbReference type="ARBA" id="ARBA00005901"/>
    </source>
</evidence>
<name>A0ABM4D5P5_HYDVU</name>
<reference evidence="5 6" key="1">
    <citation type="submission" date="2025-05" db="UniProtKB">
        <authorList>
            <consortium name="RefSeq"/>
        </authorList>
    </citation>
    <scope>IDENTIFICATION</scope>
</reference>
<comment type="similarity">
    <text evidence="1">Belongs to the V-ATPase E subunit family.</text>
</comment>
<dbReference type="Gene3D" id="3.30.2320.30">
    <property type="entry name" value="ATP synthase, E subunit, C-terminal"/>
    <property type="match status" value="1"/>
</dbReference>
<evidence type="ECO:0000313" key="4">
    <source>
        <dbReference type="Proteomes" id="UP001652625"/>
    </source>
</evidence>
<dbReference type="Proteomes" id="UP001652625">
    <property type="component" value="Chromosome 12"/>
</dbReference>
<evidence type="ECO:0000256" key="2">
    <source>
        <dbReference type="ARBA" id="ARBA00022448"/>
    </source>
</evidence>
<dbReference type="HAMAP" id="MF_00311">
    <property type="entry name" value="ATP_synth_E_arch"/>
    <property type="match status" value="1"/>
</dbReference>
<protein>
    <submittedName>
        <fullName evidence="5 6">V-type proton ATPase subunit E</fullName>
    </submittedName>
</protein>
<dbReference type="Gene3D" id="6.10.250.1620">
    <property type="match status" value="1"/>
</dbReference>
<accession>A0ABM4D5P5</accession>
<evidence type="ECO:0000313" key="6">
    <source>
        <dbReference type="RefSeq" id="XP_065669619.1"/>
    </source>
</evidence>
<sequence>MGLNDEEVKKQIDHMMAFIHQEAKEKAEEIDAKAEEEFNIEKGRLVQQERLKIMALYEKKEKQIDLQRKIDRSNYLNVARLRLLETQNQYIQEILEDARSQLGKVTKDKNHYQKVLTGLLTQSLFQLLEPVAQIRCREADVELIKAAKEESLKAYYENTKKSCELSIDMQHFLSPECAGGLELLAKEGRIKVTNTLESRLELLSRQMLPEIRETLFGKSLTRKFFD</sequence>
<dbReference type="Pfam" id="PF01991">
    <property type="entry name" value="vATP-synt_E"/>
    <property type="match status" value="1"/>
</dbReference>
<keyword evidence="3" id="KW-0406">Ion transport</keyword>
<proteinExistence type="inferred from homology"/>
<dbReference type="InterPro" id="IPR038495">
    <property type="entry name" value="ATPase_E_C"/>
</dbReference>
<dbReference type="RefSeq" id="XP_065669619.1">
    <property type="nucleotide sequence ID" value="XM_065813547.1"/>
</dbReference>
<dbReference type="InterPro" id="IPR002842">
    <property type="entry name" value="ATPase_V1_Esu"/>
</dbReference>
<gene>
    <name evidence="5 6 7" type="primary">LOC100209716</name>
</gene>
<dbReference type="SUPFAM" id="SSF160527">
    <property type="entry name" value="V-type ATPase subunit E-like"/>
    <property type="match status" value="1"/>
</dbReference>
<dbReference type="GeneID" id="100209716"/>
<evidence type="ECO:0000313" key="5">
    <source>
        <dbReference type="RefSeq" id="XP_065669618.1"/>
    </source>
</evidence>
<keyword evidence="4" id="KW-1185">Reference proteome</keyword>
<dbReference type="RefSeq" id="XP_065669618.1">
    <property type="nucleotide sequence ID" value="XM_065813546.1"/>
</dbReference>
<evidence type="ECO:0000256" key="3">
    <source>
        <dbReference type="ARBA" id="ARBA00023065"/>
    </source>
</evidence>
<keyword evidence="2" id="KW-0813">Transport</keyword>
<dbReference type="RefSeq" id="XP_065669620.1">
    <property type="nucleotide sequence ID" value="XM_065813548.1"/>
</dbReference>
<dbReference type="PANTHER" id="PTHR45715">
    <property type="entry name" value="ATPASE H+-TRANSPORTING V1 SUBUNIT E1A-RELATED"/>
    <property type="match status" value="1"/>
</dbReference>
<organism evidence="4 7">
    <name type="scientific">Hydra vulgaris</name>
    <name type="common">Hydra</name>
    <name type="synonym">Hydra attenuata</name>
    <dbReference type="NCBI Taxonomy" id="6087"/>
    <lineage>
        <taxon>Eukaryota</taxon>
        <taxon>Metazoa</taxon>
        <taxon>Cnidaria</taxon>
        <taxon>Hydrozoa</taxon>
        <taxon>Hydroidolina</taxon>
        <taxon>Anthoathecata</taxon>
        <taxon>Aplanulata</taxon>
        <taxon>Hydridae</taxon>
        <taxon>Hydra</taxon>
    </lineage>
</organism>
<evidence type="ECO:0000313" key="7">
    <source>
        <dbReference type="RefSeq" id="XP_065669620.1"/>
    </source>
</evidence>